<evidence type="ECO:0000256" key="5">
    <source>
        <dbReference type="ARBA" id="ARBA00022989"/>
    </source>
</evidence>
<organism evidence="9 10">
    <name type="scientific">Sulfobacillus benefaciens</name>
    <dbReference type="NCBI Taxonomy" id="453960"/>
    <lineage>
        <taxon>Bacteria</taxon>
        <taxon>Bacillati</taxon>
        <taxon>Bacillota</taxon>
        <taxon>Clostridia</taxon>
        <taxon>Eubacteriales</taxon>
        <taxon>Clostridiales Family XVII. Incertae Sedis</taxon>
        <taxon>Sulfobacillus</taxon>
    </lineage>
</organism>
<keyword evidence="4 7" id="KW-0812">Transmembrane</keyword>
<feature type="transmembrane region" description="Helical" evidence="7">
    <location>
        <begin position="257"/>
        <end position="279"/>
    </location>
</feature>
<evidence type="ECO:0000313" key="9">
    <source>
        <dbReference type="EMBL" id="PSR32297.1"/>
    </source>
</evidence>
<evidence type="ECO:0000256" key="1">
    <source>
        <dbReference type="ARBA" id="ARBA00004651"/>
    </source>
</evidence>
<dbReference type="PANTHER" id="PTHR43227:SF8">
    <property type="entry name" value="DIACETYLCHITOBIOSE UPTAKE SYSTEM PERMEASE PROTEIN DASB"/>
    <property type="match status" value="1"/>
</dbReference>
<evidence type="ECO:0000256" key="2">
    <source>
        <dbReference type="ARBA" id="ARBA00022448"/>
    </source>
</evidence>
<dbReference type="PANTHER" id="PTHR43227">
    <property type="entry name" value="BLL4140 PROTEIN"/>
    <property type="match status" value="1"/>
</dbReference>
<dbReference type="GO" id="GO:0055085">
    <property type="term" value="P:transmembrane transport"/>
    <property type="evidence" value="ECO:0007669"/>
    <property type="project" value="InterPro"/>
</dbReference>
<dbReference type="InterPro" id="IPR000515">
    <property type="entry name" value="MetI-like"/>
</dbReference>
<feature type="transmembrane region" description="Helical" evidence="7">
    <location>
        <begin position="155"/>
        <end position="178"/>
    </location>
</feature>
<feature type="transmembrane region" description="Helical" evidence="7">
    <location>
        <begin position="207"/>
        <end position="227"/>
    </location>
</feature>
<proteinExistence type="inferred from homology"/>
<evidence type="ECO:0000256" key="6">
    <source>
        <dbReference type="ARBA" id="ARBA00023136"/>
    </source>
</evidence>
<dbReference type="PROSITE" id="PS50928">
    <property type="entry name" value="ABC_TM1"/>
    <property type="match status" value="1"/>
</dbReference>
<keyword evidence="2 7" id="KW-0813">Transport</keyword>
<feature type="transmembrane region" description="Helical" evidence="7">
    <location>
        <begin position="7"/>
        <end position="30"/>
    </location>
</feature>
<keyword evidence="5 7" id="KW-1133">Transmembrane helix</keyword>
<evidence type="ECO:0000256" key="4">
    <source>
        <dbReference type="ARBA" id="ARBA00022692"/>
    </source>
</evidence>
<dbReference type="InterPro" id="IPR050809">
    <property type="entry name" value="UgpAE/MalFG_permease"/>
</dbReference>
<comment type="subcellular location">
    <subcellularLocation>
        <location evidence="1 7">Cell membrane</location>
        <topology evidence="1 7">Multi-pass membrane protein</topology>
    </subcellularLocation>
</comment>
<evidence type="ECO:0000259" key="8">
    <source>
        <dbReference type="PROSITE" id="PS50928"/>
    </source>
</evidence>
<dbReference type="InterPro" id="IPR035906">
    <property type="entry name" value="MetI-like_sf"/>
</dbReference>
<gene>
    <name evidence="9" type="ORF">C7B46_15075</name>
</gene>
<dbReference type="Gene3D" id="1.10.3720.10">
    <property type="entry name" value="MetI-like"/>
    <property type="match status" value="1"/>
</dbReference>
<dbReference type="EMBL" id="PXYW01000046">
    <property type="protein sequence ID" value="PSR32297.1"/>
    <property type="molecule type" value="Genomic_DNA"/>
</dbReference>
<sequence>MKMMTPYLLVLPAMAVILGLVIYPLIFSVFSSLHVDNLLYPSIHTFVGWKNYQQVLSDPSFQIAVRNTGLYFIFATVGILLFGLTISSWLHSIPHRWRGLFLTIVILPWAVPGVVTGLLWSFIYNPTSGILDGALTSLHIISHNIIWFNHTSVSLILITIALLWQIVPLASIILLAGLESIPPTIYEAATVDGCPPVRRFFRITLPLLRPSLAIVLVQTAVLSIGIFDQVYVLTGYDPSTKSAVIQTYLYAFQNLNFGQGISAALIITLGITVVGYLYLRLIYREVAY</sequence>
<dbReference type="SUPFAM" id="SSF161098">
    <property type="entry name" value="MetI-like"/>
    <property type="match status" value="1"/>
</dbReference>
<accession>A0A2T2XCW2</accession>
<feature type="domain" description="ABC transmembrane type-1" evidence="8">
    <location>
        <begin position="65"/>
        <end position="278"/>
    </location>
</feature>
<protein>
    <submittedName>
        <fullName evidence="9">Sugar ABC transporter permease</fullName>
    </submittedName>
</protein>
<comment type="similarity">
    <text evidence="7">Belongs to the binding-protein-dependent transport system permease family.</text>
</comment>
<evidence type="ECO:0000256" key="7">
    <source>
        <dbReference type="RuleBase" id="RU363032"/>
    </source>
</evidence>
<dbReference type="AlphaFoldDB" id="A0A2T2XCW2"/>
<dbReference type="GO" id="GO:0005886">
    <property type="term" value="C:plasma membrane"/>
    <property type="evidence" value="ECO:0007669"/>
    <property type="project" value="UniProtKB-SubCell"/>
</dbReference>
<dbReference type="CDD" id="cd06261">
    <property type="entry name" value="TM_PBP2"/>
    <property type="match status" value="1"/>
</dbReference>
<reference evidence="9 10" key="1">
    <citation type="journal article" date="2014" name="BMC Genomics">
        <title>Comparison of environmental and isolate Sulfobacillus genomes reveals diverse carbon, sulfur, nitrogen, and hydrogen metabolisms.</title>
        <authorList>
            <person name="Justice N.B."/>
            <person name="Norman A."/>
            <person name="Brown C.T."/>
            <person name="Singh A."/>
            <person name="Thomas B.C."/>
            <person name="Banfield J.F."/>
        </authorList>
    </citation>
    <scope>NUCLEOTIDE SEQUENCE [LARGE SCALE GENOMIC DNA]</scope>
    <source>
        <strain evidence="9">AMDSBA4</strain>
    </source>
</reference>
<name>A0A2T2XCW2_9FIRM</name>
<comment type="caution">
    <text evidence="9">The sequence shown here is derived from an EMBL/GenBank/DDBJ whole genome shotgun (WGS) entry which is preliminary data.</text>
</comment>
<evidence type="ECO:0000256" key="3">
    <source>
        <dbReference type="ARBA" id="ARBA00022475"/>
    </source>
</evidence>
<keyword evidence="6 7" id="KW-0472">Membrane</keyword>
<feature type="transmembrane region" description="Helical" evidence="7">
    <location>
        <begin position="69"/>
        <end position="87"/>
    </location>
</feature>
<dbReference type="Proteomes" id="UP000242972">
    <property type="component" value="Unassembled WGS sequence"/>
</dbReference>
<evidence type="ECO:0000313" key="10">
    <source>
        <dbReference type="Proteomes" id="UP000242972"/>
    </source>
</evidence>
<feature type="transmembrane region" description="Helical" evidence="7">
    <location>
        <begin position="99"/>
        <end position="123"/>
    </location>
</feature>
<dbReference type="Pfam" id="PF00528">
    <property type="entry name" value="BPD_transp_1"/>
    <property type="match status" value="1"/>
</dbReference>
<keyword evidence="3" id="KW-1003">Cell membrane</keyword>